<dbReference type="Proteomes" id="UP000229056">
    <property type="component" value="Unassembled WGS sequence"/>
</dbReference>
<evidence type="ECO:0000259" key="2">
    <source>
        <dbReference type="Pfam" id="PF18912"/>
    </source>
</evidence>
<dbReference type="EMBL" id="PEZY01000005">
    <property type="protein sequence ID" value="PIS06268.1"/>
    <property type="molecule type" value="Genomic_DNA"/>
</dbReference>
<evidence type="ECO:0000313" key="3">
    <source>
        <dbReference type="EMBL" id="PIS06268.1"/>
    </source>
</evidence>
<dbReference type="InterPro" id="IPR029057">
    <property type="entry name" value="PRTase-like"/>
</dbReference>
<gene>
    <name evidence="3" type="ORF">COT80_01720</name>
</gene>
<protein>
    <recommendedName>
        <fullName evidence="2">Double zinc ribbon domain-containing protein</fullName>
    </recommendedName>
</protein>
<comment type="similarity">
    <text evidence="1">Belongs to the ComF/GntX family.</text>
</comment>
<dbReference type="Gene3D" id="3.40.50.2020">
    <property type="match status" value="1"/>
</dbReference>
<organism evidence="3 4">
    <name type="scientific">Candidatus Buchananbacteria bacterium CG10_big_fil_rev_8_21_14_0_10_33_19</name>
    <dbReference type="NCBI Taxonomy" id="1974525"/>
    <lineage>
        <taxon>Bacteria</taxon>
        <taxon>Candidatus Buchananiibacteriota</taxon>
    </lineage>
</organism>
<dbReference type="CDD" id="cd06223">
    <property type="entry name" value="PRTases_typeI"/>
    <property type="match status" value="1"/>
</dbReference>
<evidence type="ECO:0000256" key="1">
    <source>
        <dbReference type="ARBA" id="ARBA00008007"/>
    </source>
</evidence>
<evidence type="ECO:0000313" key="4">
    <source>
        <dbReference type="Proteomes" id="UP000229056"/>
    </source>
</evidence>
<dbReference type="InterPro" id="IPR051910">
    <property type="entry name" value="ComF/GntX_DNA_util-trans"/>
</dbReference>
<accession>A0A2H0W4J2</accession>
<dbReference type="AlphaFoldDB" id="A0A2H0W4J2"/>
<feature type="domain" description="Double zinc ribbon" evidence="2">
    <location>
        <begin position="12"/>
        <end position="64"/>
    </location>
</feature>
<proteinExistence type="inferred from homology"/>
<dbReference type="SUPFAM" id="SSF53271">
    <property type="entry name" value="PRTase-like"/>
    <property type="match status" value="1"/>
</dbReference>
<sequence>MRQNGNRIKNFVLDLVFPMKCIYCSLEGDWLCNKCLDLVKRDNYNLCPICEVENSNGAVCGFCRKNSNLDGLMVVLENSQLNQKIIHLVKYNFITELLNYIKPKIFSCINNNPNWRDYFVLVPVPLHRRRFLERGFNQSEIISNIIGEVKGNIINNQLLAKVKYHRHQVGLNAKQRKLNIVDSFAVNDRCLVDFNKTLVIVDDVYTTGSTMEECAKTLKEYGYQKVWGLVLIKG</sequence>
<name>A0A2H0W4J2_9BACT</name>
<reference evidence="4" key="1">
    <citation type="submission" date="2017-09" db="EMBL/GenBank/DDBJ databases">
        <title>Depth-based differentiation of microbial function through sediment-hosted aquifers and enrichment of novel symbionts in the deep terrestrial subsurface.</title>
        <authorList>
            <person name="Probst A.J."/>
            <person name="Ladd B."/>
            <person name="Jarett J.K."/>
            <person name="Geller-Mcgrath D.E."/>
            <person name="Sieber C.M.K."/>
            <person name="Emerson J.B."/>
            <person name="Anantharaman K."/>
            <person name="Thomas B.C."/>
            <person name="Malmstrom R."/>
            <person name="Stieglmeier M."/>
            <person name="Klingl A."/>
            <person name="Woyke T."/>
            <person name="Ryan C.M."/>
            <person name="Banfield J.F."/>
        </authorList>
    </citation>
    <scope>NUCLEOTIDE SEQUENCE [LARGE SCALE GENOMIC DNA]</scope>
</reference>
<comment type="caution">
    <text evidence="3">The sequence shown here is derived from an EMBL/GenBank/DDBJ whole genome shotgun (WGS) entry which is preliminary data.</text>
</comment>
<dbReference type="PANTHER" id="PTHR47505">
    <property type="entry name" value="DNA UTILIZATION PROTEIN YHGH"/>
    <property type="match status" value="1"/>
</dbReference>
<dbReference type="Pfam" id="PF18912">
    <property type="entry name" value="DZR_2"/>
    <property type="match status" value="1"/>
</dbReference>
<dbReference type="PANTHER" id="PTHR47505:SF1">
    <property type="entry name" value="DNA UTILIZATION PROTEIN YHGH"/>
    <property type="match status" value="1"/>
</dbReference>
<dbReference type="InterPro" id="IPR044005">
    <property type="entry name" value="DZR_2"/>
</dbReference>
<dbReference type="InterPro" id="IPR000836">
    <property type="entry name" value="PRTase_dom"/>
</dbReference>